<sequence length="260" mass="28793">MALSIPIYQARQVVSVQPRGSSRPIIVETDAGQFLTKLRGAAQGTAALVAEIIVAHIAEALGFWVPCRALILIDETIENPAQEDEFLDLLAASTGINLGFQYLDGAVDIQADAIAAIDPAFACQVLWLDSLVMNLDRTAQNPNLMRYHDQVWLIDHGAALPFQYRWATVMEDSPRSSKYALHHHLFAAQMDALHHWDAQLTAKLSPQVLQHAVTQVPDCFLQPLLGAGASTEQIERRRQAYAAFLWKRLKAPRPFIPVIA</sequence>
<dbReference type="EMBL" id="JADEXQ010000034">
    <property type="protein sequence ID" value="MBE9030363.1"/>
    <property type="molecule type" value="Genomic_DNA"/>
</dbReference>
<protein>
    <recommendedName>
        <fullName evidence="1">HipA-like kinase domain-containing protein</fullName>
    </recommendedName>
</protein>
<dbReference type="InterPro" id="IPR046748">
    <property type="entry name" value="HipA_2"/>
</dbReference>
<evidence type="ECO:0000259" key="1">
    <source>
        <dbReference type="Pfam" id="PF20613"/>
    </source>
</evidence>
<gene>
    <name evidence="2" type="ORF">IQ266_11535</name>
</gene>
<reference evidence="2" key="1">
    <citation type="submission" date="2020-10" db="EMBL/GenBank/DDBJ databases">
        <authorList>
            <person name="Castelo-Branco R."/>
            <person name="Eusebio N."/>
            <person name="Adriana R."/>
            <person name="Vieira A."/>
            <person name="Brugerolle De Fraissinette N."/>
            <person name="Rezende De Castro R."/>
            <person name="Schneider M.P."/>
            <person name="Vasconcelos V."/>
            <person name="Leao P.N."/>
        </authorList>
    </citation>
    <scope>NUCLEOTIDE SEQUENCE</scope>
    <source>
        <strain evidence="2">LEGE 11480</strain>
    </source>
</reference>
<feature type="domain" description="HipA-like kinase" evidence="1">
    <location>
        <begin position="13"/>
        <end position="166"/>
    </location>
</feature>
<organism evidence="2 3">
    <name type="scientific">Romeriopsis navalis LEGE 11480</name>
    <dbReference type="NCBI Taxonomy" id="2777977"/>
    <lineage>
        <taxon>Bacteria</taxon>
        <taxon>Bacillati</taxon>
        <taxon>Cyanobacteriota</taxon>
        <taxon>Cyanophyceae</taxon>
        <taxon>Leptolyngbyales</taxon>
        <taxon>Leptolyngbyaceae</taxon>
        <taxon>Romeriopsis</taxon>
        <taxon>Romeriopsis navalis</taxon>
    </lineage>
</organism>
<name>A0A928Z4I5_9CYAN</name>
<accession>A0A928Z4I5</accession>
<proteinExistence type="predicted"/>
<evidence type="ECO:0000313" key="2">
    <source>
        <dbReference type="EMBL" id="MBE9030363.1"/>
    </source>
</evidence>
<comment type="caution">
    <text evidence="2">The sequence shown here is derived from an EMBL/GenBank/DDBJ whole genome shotgun (WGS) entry which is preliminary data.</text>
</comment>
<dbReference type="Pfam" id="PF20613">
    <property type="entry name" value="HipA_2"/>
    <property type="match status" value="1"/>
</dbReference>
<keyword evidence="3" id="KW-1185">Reference proteome</keyword>
<dbReference type="Proteomes" id="UP000625316">
    <property type="component" value="Unassembled WGS sequence"/>
</dbReference>
<evidence type="ECO:0000313" key="3">
    <source>
        <dbReference type="Proteomes" id="UP000625316"/>
    </source>
</evidence>
<dbReference type="RefSeq" id="WP_264325187.1">
    <property type="nucleotide sequence ID" value="NZ_JADEXQ010000034.1"/>
</dbReference>
<dbReference type="AlphaFoldDB" id="A0A928Z4I5"/>